<name>A0A814GVQ9_9BILA</name>
<feature type="signal peptide" evidence="1">
    <location>
        <begin position="1"/>
        <end position="19"/>
    </location>
</feature>
<dbReference type="AlphaFoldDB" id="A0A814GVQ9"/>
<organism evidence="2 3">
    <name type="scientific">Brachionus calyciflorus</name>
    <dbReference type="NCBI Taxonomy" id="104777"/>
    <lineage>
        <taxon>Eukaryota</taxon>
        <taxon>Metazoa</taxon>
        <taxon>Spiralia</taxon>
        <taxon>Gnathifera</taxon>
        <taxon>Rotifera</taxon>
        <taxon>Eurotatoria</taxon>
        <taxon>Monogononta</taxon>
        <taxon>Pseudotrocha</taxon>
        <taxon>Ploima</taxon>
        <taxon>Brachionidae</taxon>
        <taxon>Brachionus</taxon>
    </lineage>
</organism>
<keyword evidence="1" id="KW-0732">Signal</keyword>
<evidence type="ECO:0000256" key="1">
    <source>
        <dbReference type="SAM" id="SignalP"/>
    </source>
</evidence>
<comment type="caution">
    <text evidence="2">The sequence shown here is derived from an EMBL/GenBank/DDBJ whole genome shotgun (WGS) entry which is preliminary data.</text>
</comment>
<protein>
    <submittedName>
        <fullName evidence="2">Uncharacterized protein</fullName>
    </submittedName>
</protein>
<dbReference type="OrthoDB" id="10237240at2759"/>
<evidence type="ECO:0000313" key="2">
    <source>
        <dbReference type="EMBL" id="CAF1001879.1"/>
    </source>
</evidence>
<dbReference type="Proteomes" id="UP000663879">
    <property type="component" value="Unassembled WGS sequence"/>
</dbReference>
<feature type="chain" id="PRO_5033034215" evidence="1">
    <location>
        <begin position="20"/>
        <end position="332"/>
    </location>
</feature>
<gene>
    <name evidence="2" type="ORF">OXX778_LOCUS16447</name>
</gene>
<evidence type="ECO:0000313" key="3">
    <source>
        <dbReference type="Proteomes" id="UP000663879"/>
    </source>
</evidence>
<proteinExistence type="predicted"/>
<reference evidence="2" key="1">
    <citation type="submission" date="2021-02" db="EMBL/GenBank/DDBJ databases">
        <authorList>
            <person name="Nowell W R."/>
        </authorList>
    </citation>
    <scope>NUCLEOTIDE SEQUENCE</scope>
    <source>
        <strain evidence="2">Ploen Becks lab</strain>
    </source>
</reference>
<keyword evidence="3" id="KW-1185">Reference proteome</keyword>
<sequence length="332" mass="39395">MKLISLVIFIFLLKNFAHGQKELVNNSNIFILNASKCLSMKRYMSVSEGITNTWQLDIKYFRDFTHLNNNCINLNQARIYKVRFYSEHKLILNNNLDLKFLQNNSFNKYLIISFSNLKGIDSLLDIFKQVSYQPTSISLYYSKLNFYLAEKKFDNCDNKLMDSNYYSKVFYNIDTIAIYGTCKYFKFTCPLVFKDKQFTEIYIGDLVDSFFYKNKLEFIDLNQNLNLSIKLLSLNVYRYNLDAKILNTLKNSEVLNLIGLLKQIDPYPLINNIDNINMLINNQLDFTFNNLFFFEKLNQYSTQKKLNIYLNSFYGYPDEIFVFIKLFVPIQI</sequence>
<dbReference type="EMBL" id="CAJNOC010003889">
    <property type="protein sequence ID" value="CAF1001879.1"/>
    <property type="molecule type" value="Genomic_DNA"/>
</dbReference>
<accession>A0A814GVQ9</accession>